<sequence>TDRKAAMAKVVDLLLATTLENLRDKLLTASTDVHTSPRDLQDVWKLADALPAIDDLELQTLHGDLTRVVKALSRVIIKYATVIAADMEDVAKLVVSDDHLLPILRVLSAFVNRLRRQELLDDKELLRWLPFVLTACIFVTGAELPGSDLLQSVVVAEETLDAAVDLVNAKNRESLVAKYVAQIVALCSQDVDKEQWVAVSSVNKKIMLQVVEQVPFPHLGGDLLGRLLALTFPLVDDLTDATQIIGARMLRHIVKNVTSTELRWYSDVLLEVLHTAIVTRKPDTLNVLLDCLVEALDKVSPPGELKHYDRFMPRLLSDTSLCSDVAVRVVFVRHLRIVVVRQGAPYSMNVIRYLQPLLKVLIAGFESVNVALLVATLETLQATVLAAWPRIAPHTEEVLVGVLRAVAFCELFDEGAEFTPSPDEKEQILALCEDVLDLLHQVNADYSEVVDMLATLANESPKLSPFCNRMQEKWVY</sequence>
<dbReference type="AlphaFoldDB" id="W2NN39"/>
<proteinExistence type="predicted"/>
<feature type="non-terminal residue" evidence="1">
    <location>
        <position position="1"/>
    </location>
</feature>
<dbReference type="VEuPathDB" id="FungiDB:PPTG_02176"/>
<gene>
    <name evidence="1" type="ORF">L914_05849</name>
</gene>
<dbReference type="PANTHER" id="PTHR14873:SF1">
    <property type="entry name" value="OS06G0694100 PROTEIN"/>
    <property type="match status" value="1"/>
</dbReference>
<dbReference type="SUPFAM" id="SSF48371">
    <property type="entry name" value="ARM repeat"/>
    <property type="match status" value="1"/>
</dbReference>
<dbReference type="InterPro" id="IPR016024">
    <property type="entry name" value="ARM-type_fold"/>
</dbReference>
<organism evidence="1">
    <name type="scientific">Phytophthora nicotianae</name>
    <name type="common">Potato buckeye rot agent</name>
    <name type="synonym">Phytophthora parasitica</name>
    <dbReference type="NCBI Taxonomy" id="4792"/>
    <lineage>
        <taxon>Eukaryota</taxon>
        <taxon>Sar</taxon>
        <taxon>Stramenopiles</taxon>
        <taxon>Oomycota</taxon>
        <taxon>Peronosporomycetes</taxon>
        <taxon>Peronosporales</taxon>
        <taxon>Peronosporaceae</taxon>
        <taxon>Phytophthora</taxon>
    </lineage>
</organism>
<reference evidence="1" key="1">
    <citation type="submission" date="2013-11" db="EMBL/GenBank/DDBJ databases">
        <title>The Genome Sequence of Phytophthora parasitica IAC_01/95.</title>
        <authorList>
            <consortium name="The Broad Institute Genomics Platform"/>
            <person name="Russ C."/>
            <person name="Tyler B."/>
            <person name="Panabieres F."/>
            <person name="Shan W."/>
            <person name="Tripathy S."/>
            <person name="Grunwald N."/>
            <person name="Machado M."/>
            <person name="Johnson C.S."/>
            <person name="Arredondo F."/>
            <person name="Hong C."/>
            <person name="Coffey M."/>
            <person name="Young S.K."/>
            <person name="Zeng Q."/>
            <person name="Gargeya S."/>
            <person name="Fitzgerald M."/>
            <person name="Abouelleil A."/>
            <person name="Alvarado L."/>
            <person name="Chapman S.B."/>
            <person name="Gainer-Dewar J."/>
            <person name="Goldberg J."/>
            <person name="Griggs A."/>
            <person name="Gujja S."/>
            <person name="Hansen M."/>
            <person name="Howarth C."/>
            <person name="Imamovic A."/>
            <person name="Ireland A."/>
            <person name="Larimer J."/>
            <person name="McCowan C."/>
            <person name="Murphy C."/>
            <person name="Pearson M."/>
            <person name="Poon T.W."/>
            <person name="Priest M."/>
            <person name="Roberts A."/>
            <person name="Saif S."/>
            <person name="Shea T."/>
            <person name="Sykes S."/>
            <person name="Wortman J."/>
            <person name="Nusbaum C."/>
            <person name="Birren B."/>
        </authorList>
    </citation>
    <scope>NUCLEOTIDE SEQUENCE [LARGE SCALE GENOMIC DNA]</scope>
    <source>
        <strain evidence="1">IAC_01/95</strain>
    </source>
</reference>
<dbReference type="Proteomes" id="UP000054532">
    <property type="component" value="Unassembled WGS sequence"/>
</dbReference>
<accession>W2NN39</accession>
<protein>
    <submittedName>
        <fullName evidence="1">Uncharacterized protein</fullName>
    </submittedName>
</protein>
<dbReference type="PANTHER" id="PTHR14873">
    <property type="entry name" value="OS06G0694100 PROTEIN"/>
    <property type="match status" value="1"/>
</dbReference>
<dbReference type="EMBL" id="KI692082">
    <property type="protein sequence ID" value="ETM50042.1"/>
    <property type="molecule type" value="Genomic_DNA"/>
</dbReference>
<name>W2NN39_PHYNI</name>
<evidence type="ECO:0000313" key="1">
    <source>
        <dbReference type="EMBL" id="ETM50042.1"/>
    </source>
</evidence>